<keyword evidence="2" id="KW-1185">Reference proteome</keyword>
<dbReference type="EMBL" id="FNBK01000009">
    <property type="protein sequence ID" value="SDF74381.1"/>
    <property type="molecule type" value="Genomic_DNA"/>
</dbReference>
<dbReference type="InterPro" id="IPR043858">
    <property type="entry name" value="DUF5820"/>
</dbReference>
<dbReference type="OrthoDB" id="202378at2157"/>
<organism evidence="1 2">
    <name type="scientific">Halorientalis regularis</name>
    <dbReference type="NCBI Taxonomy" id="660518"/>
    <lineage>
        <taxon>Archaea</taxon>
        <taxon>Methanobacteriati</taxon>
        <taxon>Methanobacteriota</taxon>
        <taxon>Stenosarchaea group</taxon>
        <taxon>Halobacteria</taxon>
        <taxon>Halobacteriales</taxon>
        <taxon>Haloarculaceae</taxon>
        <taxon>Halorientalis</taxon>
    </lineage>
</organism>
<reference evidence="2" key="1">
    <citation type="submission" date="2016-10" db="EMBL/GenBank/DDBJ databases">
        <authorList>
            <person name="Varghese N."/>
            <person name="Submissions S."/>
        </authorList>
    </citation>
    <scope>NUCLEOTIDE SEQUENCE [LARGE SCALE GENOMIC DNA]</scope>
    <source>
        <strain evidence="2">IBRC-M 10760</strain>
    </source>
</reference>
<dbReference type="Pfam" id="PF19137">
    <property type="entry name" value="DUF5820"/>
    <property type="match status" value="1"/>
</dbReference>
<evidence type="ECO:0000313" key="2">
    <source>
        <dbReference type="Proteomes" id="UP000199076"/>
    </source>
</evidence>
<evidence type="ECO:0000313" key="1">
    <source>
        <dbReference type="EMBL" id="SDF74381.1"/>
    </source>
</evidence>
<dbReference type="RefSeq" id="WP_092692751.1">
    <property type="nucleotide sequence ID" value="NZ_FNBK01000009.1"/>
</dbReference>
<dbReference type="AlphaFoldDB" id="A0A1G7NKA7"/>
<sequence>MDSAELPAGWEVWSAGETRYVLAYRPDIFDSSEFPAPCLPTIYLTKGQRGRRPGHHQPAPDDPWHVTLSLEPEIEVTSARYDDRDEAIAGVHDLAARFAEGEFDPHEYYQVPREDYLDELESLVGP</sequence>
<proteinExistence type="predicted"/>
<protein>
    <submittedName>
        <fullName evidence="1">Uncharacterized protein</fullName>
    </submittedName>
</protein>
<dbReference type="Proteomes" id="UP000199076">
    <property type="component" value="Unassembled WGS sequence"/>
</dbReference>
<name>A0A1G7NKA7_9EURY</name>
<gene>
    <name evidence="1" type="ORF">SAMN05216218_10935</name>
</gene>
<accession>A0A1G7NKA7</accession>